<dbReference type="InterPro" id="IPR036452">
    <property type="entry name" value="Ribo_hydro-like"/>
</dbReference>
<dbReference type="EMBL" id="FXUG01000022">
    <property type="protein sequence ID" value="SMP76829.1"/>
    <property type="molecule type" value="Genomic_DNA"/>
</dbReference>
<dbReference type="RefSeq" id="WP_283435279.1">
    <property type="nucleotide sequence ID" value="NZ_CAWLDM010000001.1"/>
</dbReference>
<dbReference type="InterPro" id="IPR001910">
    <property type="entry name" value="Inosine/uridine_hydrolase_dom"/>
</dbReference>
<reference evidence="4 5" key="1">
    <citation type="submission" date="2017-05" db="EMBL/GenBank/DDBJ databases">
        <authorList>
            <person name="Varghese N."/>
            <person name="Submissions S."/>
        </authorList>
    </citation>
    <scope>NUCLEOTIDE SEQUENCE [LARGE SCALE GENOMIC DNA]</scope>
    <source>
        <strain evidence="4 5">DSM 25457</strain>
    </source>
</reference>
<dbReference type="Gene3D" id="3.90.245.10">
    <property type="entry name" value="Ribonucleoside hydrolase-like"/>
    <property type="match status" value="1"/>
</dbReference>
<evidence type="ECO:0000313" key="5">
    <source>
        <dbReference type="Proteomes" id="UP001158067"/>
    </source>
</evidence>
<evidence type="ECO:0000256" key="1">
    <source>
        <dbReference type="ARBA" id="ARBA00022801"/>
    </source>
</evidence>
<name>A0ABY1QPQ4_9BACT</name>
<gene>
    <name evidence="4" type="ORF">SAMN06265222_12217</name>
</gene>
<protein>
    <submittedName>
        <fullName evidence="4">Purine nucleosidase</fullName>
    </submittedName>
</protein>
<evidence type="ECO:0000313" key="4">
    <source>
        <dbReference type="EMBL" id="SMP76829.1"/>
    </source>
</evidence>
<dbReference type="InterPro" id="IPR015910">
    <property type="entry name" value="I/U_nuclsd_hydro_CS"/>
</dbReference>
<proteinExistence type="predicted"/>
<keyword evidence="2" id="KW-0326">Glycosidase</keyword>
<dbReference type="PANTHER" id="PTHR12304">
    <property type="entry name" value="INOSINE-URIDINE PREFERRING NUCLEOSIDE HYDROLASE"/>
    <property type="match status" value="1"/>
</dbReference>
<organism evidence="4 5">
    <name type="scientific">Neorhodopirellula lusitana</name>
    <dbReference type="NCBI Taxonomy" id="445327"/>
    <lineage>
        <taxon>Bacteria</taxon>
        <taxon>Pseudomonadati</taxon>
        <taxon>Planctomycetota</taxon>
        <taxon>Planctomycetia</taxon>
        <taxon>Pirellulales</taxon>
        <taxon>Pirellulaceae</taxon>
        <taxon>Neorhodopirellula</taxon>
    </lineage>
</organism>
<dbReference type="CDD" id="cd00455">
    <property type="entry name" value="nuc_hydro"/>
    <property type="match status" value="1"/>
</dbReference>
<evidence type="ECO:0000256" key="2">
    <source>
        <dbReference type="ARBA" id="ARBA00023295"/>
    </source>
</evidence>
<keyword evidence="5" id="KW-1185">Reference proteome</keyword>
<evidence type="ECO:0000259" key="3">
    <source>
        <dbReference type="Pfam" id="PF01156"/>
    </source>
</evidence>
<dbReference type="Proteomes" id="UP001158067">
    <property type="component" value="Unassembled WGS sequence"/>
</dbReference>
<sequence>MTRKIILDCDPGIDDAIAMTMALFDPRLEVMAITATAGTVDAHQASTNATAIVAKLDPARYPRIGTAVAPSDAPVADDSHLNGPDGLAGCDFPEATRQNDHPSEKVMADLIRRHPNEITVVCLGPLSNLARLARRDPAAIPLIDKVVISGGAVSHAGNATAVAEMNCFFDPASAKEIFASATTKSLIPLDVTDSITFGMDLIEKLPSEHSRAGELLHRLLTYKFRVGHQMLGREVLPLQDAVTLISILEPDFFQWEDMAGDVEVSGVLTRGMTVFDRRMRPEWPVNMEVAMRASVSDVRDAIVRSLRYAGQQSS</sequence>
<comment type="caution">
    <text evidence="4">The sequence shown here is derived from an EMBL/GenBank/DDBJ whole genome shotgun (WGS) entry which is preliminary data.</text>
</comment>
<dbReference type="PROSITE" id="PS01247">
    <property type="entry name" value="IUNH"/>
    <property type="match status" value="1"/>
</dbReference>
<dbReference type="PANTHER" id="PTHR12304:SF4">
    <property type="entry name" value="URIDINE NUCLEOSIDASE"/>
    <property type="match status" value="1"/>
</dbReference>
<dbReference type="SUPFAM" id="SSF53590">
    <property type="entry name" value="Nucleoside hydrolase"/>
    <property type="match status" value="1"/>
</dbReference>
<dbReference type="Pfam" id="PF01156">
    <property type="entry name" value="IU_nuc_hydro"/>
    <property type="match status" value="1"/>
</dbReference>
<keyword evidence="1" id="KW-0378">Hydrolase</keyword>
<feature type="domain" description="Inosine/uridine-preferring nucleoside hydrolase" evidence="3">
    <location>
        <begin position="5"/>
        <end position="296"/>
    </location>
</feature>
<dbReference type="InterPro" id="IPR023186">
    <property type="entry name" value="IUNH"/>
</dbReference>
<accession>A0ABY1QPQ4</accession>